<evidence type="ECO:0000256" key="5">
    <source>
        <dbReference type="SAM" id="MobiDB-lite"/>
    </source>
</evidence>
<accession>A0AAW8FPS9</accession>
<evidence type="ECO:0000256" key="3">
    <source>
        <dbReference type="ARBA" id="ARBA00022679"/>
    </source>
</evidence>
<dbReference type="GO" id="GO:0032259">
    <property type="term" value="P:methylation"/>
    <property type="evidence" value="ECO:0007669"/>
    <property type="project" value="UniProtKB-KW"/>
</dbReference>
<name>A0AAW8FPS9_9ACTN</name>
<evidence type="ECO:0000256" key="1">
    <source>
        <dbReference type="ARBA" id="ARBA00011900"/>
    </source>
</evidence>
<evidence type="ECO:0000313" key="7">
    <source>
        <dbReference type="Proteomes" id="UP001234216"/>
    </source>
</evidence>
<dbReference type="InterPro" id="IPR029063">
    <property type="entry name" value="SAM-dependent_MTases_sf"/>
</dbReference>
<keyword evidence="3" id="KW-0808">Transferase</keyword>
<protein>
    <recommendedName>
        <fullName evidence="1">site-specific DNA-methyltransferase (adenine-specific)</fullName>
        <ecNumber evidence="1">2.1.1.72</ecNumber>
    </recommendedName>
</protein>
<keyword evidence="2" id="KW-0489">Methyltransferase</keyword>
<dbReference type="GO" id="GO:0009007">
    <property type="term" value="F:site-specific DNA-methyltransferase (adenine-specific) activity"/>
    <property type="evidence" value="ECO:0007669"/>
    <property type="project" value="UniProtKB-EC"/>
</dbReference>
<feature type="region of interest" description="Disordered" evidence="5">
    <location>
        <begin position="42"/>
        <end position="73"/>
    </location>
</feature>
<organism evidence="6 7">
    <name type="scientific">Streptomyces canus</name>
    <dbReference type="NCBI Taxonomy" id="58343"/>
    <lineage>
        <taxon>Bacteria</taxon>
        <taxon>Bacillati</taxon>
        <taxon>Actinomycetota</taxon>
        <taxon>Actinomycetes</taxon>
        <taxon>Kitasatosporales</taxon>
        <taxon>Streptomycetaceae</taxon>
        <taxon>Streptomyces</taxon>
        <taxon>Streptomyces aurantiacus group</taxon>
    </lineage>
</organism>
<reference evidence="6" key="1">
    <citation type="submission" date="2023-07" db="EMBL/GenBank/DDBJ databases">
        <title>Comparative genomics of wheat-associated soil bacteria to identify genetic determinants of phenazine resistance.</title>
        <authorList>
            <person name="Mouncey N."/>
        </authorList>
    </citation>
    <scope>NUCLEOTIDE SEQUENCE</scope>
    <source>
        <strain evidence="6">V4I22</strain>
    </source>
</reference>
<feature type="compositionally biased region" description="Low complexity" evidence="5">
    <location>
        <begin position="48"/>
        <end position="63"/>
    </location>
</feature>
<dbReference type="PANTHER" id="PTHR33841">
    <property type="entry name" value="DNA METHYLTRANSFERASE YEEA-RELATED"/>
    <property type="match status" value="1"/>
</dbReference>
<dbReference type="EC" id="2.1.1.72" evidence="1"/>
<dbReference type="RefSeq" id="WP_306982299.1">
    <property type="nucleotide sequence ID" value="NZ_JAUSZV010000005.1"/>
</dbReference>
<evidence type="ECO:0000256" key="4">
    <source>
        <dbReference type="ARBA" id="ARBA00047942"/>
    </source>
</evidence>
<comment type="catalytic activity">
    <reaction evidence="4">
        <text>a 2'-deoxyadenosine in DNA + S-adenosyl-L-methionine = an N(6)-methyl-2'-deoxyadenosine in DNA + S-adenosyl-L-homocysteine + H(+)</text>
        <dbReference type="Rhea" id="RHEA:15197"/>
        <dbReference type="Rhea" id="RHEA-COMP:12418"/>
        <dbReference type="Rhea" id="RHEA-COMP:12419"/>
        <dbReference type="ChEBI" id="CHEBI:15378"/>
        <dbReference type="ChEBI" id="CHEBI:57856"/>
        <dbReference type="ChEBI" id="CHEBI:59789"/>
        <dbReference type="ChEBI" id="CHEBI:90615"/>
        <dbReference type="ChEBI" id="CHEBI:90616"/>
        <dbReference type="EC" id="2.1.1.72"/>
    </reaction>
</comment>
<dbReference type="PANTHER" id="PTHR33841:SF1">
    <property type="entry name" value="DNA METHYLTRANSFERASE A"/>
    <property type="match status" value="1"/>
</dbReference>
<gene>
    <name evidence="6" type="ORF">QFZ22_007096</name>
</gene>
<dbReference type="Proteomes" id="UP001234216">
    <property type="component" value="Unassembled WGS sequence"/>
</dbReference>
<comment type="caution">
    <text evidence="6">The sequence shown here is derived from an EMBL/GenBank/DDBJ whole genome shotgun (WGS) entry which is preliminary data.</text>
</comment>
<evidence type="ECO:0000313" key="6">
    <source>
        <dbReference type="EMBL" id="MDQ0911111.1"/>
    </source>
</evidence>
<feature type="region of interest" description="Disordered" evidence="5">
    <location>
        <begin position="95"/>
        <end position="114"/>
    </location>
</feature>
<sequence>MTYDSLVNRGDYFSAHYLAEVLPKDLKSGLLATWKQREDEARTEAERAAAAGADGALEAASGEPDADALPVTPRAGLRELRRPYFRARSSFALPEDEDGTAAARDTEDDSTTYDSPAWCERVRTLNAEVLRALGYDAKPRTMTVTRADQPYEVRVAHAEKGLVAVDCGWAAEPDAALDPEGPGRLLEPVPLDGRHTVPTGSKLASFLFACEDAPRYVLLLVGGVVVLADRMVWGEGRYLAVSLDAALQRNDTKAGGELDTIAALFGADSLRTPEEGGENPLAELVDKSTKHAVGVSSELRDGLRLSVELIAGEVLARLRDQGVRPEDIGELSDLGKQLTRESLRYLYRILFLLYAEARPELGILPADYPEYQQGYGLGRLGELIAERDLVDEKSRQGTYLYESLDLLFRKVQEGYRSRRTHGPAALETDGSEGDVKASEDVGLRFEPLHSKLFERESIRLIGLGAIPHPHDDADEDDEAGHEGSGRLLDTRLRNATLYKVLRLLMITRGKKGERGGFISYAQLGINQLGAVYEGLMSYSGFIAADNEDLYEVAKGGDPKDGSWLIPKSKIDDYPRDVFVYRRDEETGEDVRVTYTPGSFVYRLSGRDRQTSASYYTPESLTKVTVQLALQHRLDQDGTTTEARELLDWKICEPALGSGAFLNEAINQVAAEYLRRRQEELGTPIDTEKYAIELQKAKAYVALHNSYGVDLNETAVELAEVSLWLNTMHPGMEAPWFGLHLRRGNSLIGGRREVYPPEKLKKAAWLGTTPERFPLTEAANGLPVTVTERTTRSGSVQRVTENAVHHFLLPAKEWGAVAGEKEAKALAPEAARTLGNWRKMITRTPTAKQSERLQAAARRVEFLWGLVVRRLEISERDISRRIDVWGAEDGWLRSPEVAVQREKVVADLTAPDTPYWRLKTLMDAWCALWFWPVQEAGLLDGTAAVYERGAEELPSGAVAEGLRAADESGVLMSWETTDLFGEVTGAGELTAASVERRRTGRRKEAIGGARKRAVVPLAGLDDWLEFAEALIGTEDVPADSLVAEFGSLAELEPYEDALPDLMGMEHFQQLELRFPWAGVAGDVARAQGFFHWELDFAQVFAKGGYDLQVGNPPWVRPDWDEAVILAELEPWFALTQHPSRGEWEERKSTISRSTPKALFLLRELSITCGVATLLSSPATYGLISGTRPDLYRAFMCQTWANNSSSGRIGLIHPDTHFGGTKEGRLRAASYSHLVLHAQFMNKTKLFGEISDNALFGIHIYGEVKEINFTHVSWLFSAETLIRSIGHDGHGPIPGVRYRGTWDLRPHSARLLTVDDQRLATWHKLSADSSIPHTQTPLLYPVTSKEQGAIDALSSYPTRLASTDPRITIGLFENLATKKLGLYEWDTRSVTDLKEVILQGPHIGAATPFAKEPKIPCASNNDWLPTNAQSIDPLHVPKTNYVRICDRGRFLGEQDSWDGKSYTEYFRLAWRRMIAFNGERSLFAALIPAGPAHVHTIESMALGNNLSTVLNAGFWASLPLDYLLRLTGRSDLQVTEAKKMPSPILGHPLTHPLILRTLRLNAMTSAYNPIWRELYHPTWRSNEDWAYSEWPNFKPLAAHLEDTWRRDTPLRSECERRAALVELDALVSVWLGISADQLVAIYSSRYPVLAEREAEMYFDTHGRRVARNSYAYGHGQAKETYSALLAHLESPDTTPPPVGCEPPFYKADREAEMRGAHAHFQARLDAEIAAGRWTPPEPADGGREVPVDG</sequence>
<evidence type="ECO:0000256" key="2">
    <source>
        <dbReference type="ARBA" id="ARBA00022603"/>
    </source>
</evidence>
<dbReference type="SUPFAM" id="SSF53335">
    <property type="entry name" value="S-adenosyl-L-methionine-dependent methyltransferases"/>
    <property type="match status" value="1"/>
</dbReference>
<dbReference type="Gene3D" id="3.40.50.150">
    <property type="entry name" value="Vaccinia Virus protein VP39"/>
    <property type="match status" value="2"/>
</dbReference>
<dbReference type="EMBL" id="JAUSZV010000005">
    <property type="protein sequence ID" value="MDQ0911111.1"/>
    <property type="molecule type" value="Genomic_DNA"/>
</dbReference>
<dbReference type="InterPro" id="IPR050953">
    <property type="entry name" value="N4_N6_ade-DNA_methylase"/>
</dbReference>
<proteinExistence type="predicted"/>